<keyword evidence="8" id="KW-0770">Synapse</keyword>
<feature type="compositionally biased region" description="Gly residues" evidence="12">
    <location>
        <begin position="74"/>
        <end position="100"/>
    </location>
</feature>
<organism evidence="14 15">
    <name type="scientific">Phasianus colchicus</name>
    <name type="common">Common pheasant</name>
    <dbReference type="NCBI Taxonomy" id="9054"/>
    <lineage>
        <taxon>Eukaryota</taxon>
        <taxon>Metazoa</taxon>
        <taxon>Chordata</taxon>
        <taxon>Craniata</taxon>
        <taxon>Vertebrata</taxon>
        <taxon>Euteleostomi</taxon>
        <taxon>Archelosauria</taxon>
        <taxon>Archosauria</taxon>
        <taxon>Dinosauria</taxon>
        <taxon>Saurischia</taxon>
        <taxon>Theropoda</taxon>
        <taxon>Coelurosauria</taxon>
        <taxon>Aves</taxon>
        <taxon>Neognathae</taxon>
        <taxon>Galloanserae</taxon>
        <taxon>Galliformes</taxon>
        <taxon>Phasianidae</taxon>
        <taxon>Phasianinae</taxon>
        <taxon>Phasianus</taxon>
    </lineage>
</organism>
<dbReference type="PROSITE" id="PS50912">
    <property type="entry name" value="EAR"/>
    <property type="match status" value="7"/>
</dbReference>
<reference evidence="14" key="1">
    <citation type="submission" date="2025-08" db="UniProtKB">
        <authorList>
            <consortium name="Ensembl"/>
        </authorList>
    </citation>
    <scope>IDENTIFICATION</scope>
</reference>
<evidence type="ECO:0000256" key="12">
    <source>
        <dbReference type="SAM" id="MobiDB-lite"/>
    </source>
</evidence>
<dbReference type="FunFam" id="3.80.10.10:FF:000017">
    <property type="entry name" value="leucine-rich repeat LGI family member 3"/>
    <property type="match status" value="1"/>
</dbReference>
<evidence type="ECO:0000256" key="1">
    <source>
        <dbReference type="ARBA" id="ARBA00004496"/>
    </source>
</evidence>
<dbReference type="Pfam" id="PF13855">
    <property type="entry name" value="LRR_8"/>
    <property type="match status" value="1"/>
</dbReference>
<evidence type="ECO:0000256" key="5">
    <source>
        <dbReference type="ARBA" id="ARBA00022614"/>
    </source>
</evidence>
<keyword evidence="3" id="KW-0963">Cytoplasm</keyword>
<dbReference type="SMART" id="SM00082">
    <property type="entry name" value="LRRCT"/>
    <property type="match status" value="1"/>
</dbReference>
<comment type="subcellular location">
    <subcellularLocation>
        <location evidence="1">Cytoplasm</location>
    </subcellularLocation>
    <subcellularLocation>
        <location evidence="2">Secreted</location>
    </subcellularLocation>
    <subcellularLocation>
        <location evidence="10">Synapse</location>
    </subcellularLocation>
</comment>
<dbReference type="InterPro" id="IPR003591">
    <property type="entry name" value="Leu-rich_rpt_typical-subtyp"/>
</dbReference>
<dbReference type="SMART" id="SM00369">
    <property type="entry name" value="LRR_TYP"/>
    <property type="match status" value="2"/>
</dbReference>
<dbReference type="AlphaFoldDB" id="A0A669QKH8"/>
<evidence type="ECO:0000256" key="8">
    <source>
        <dbReference type="ARBA" id="ARBA00023018"/>
    </source>
</evidence>
<keyword evidence="4" id="KW-0964">Secreted</keyword>
<sequence>MAAYIRPVRRAARPSRPSVPSVPPSRPHSRPRRGAAGRAPWRRLPVDASRLLRPPCRAQLAGRSRGPLPETRGRGGAGPRRELAGGGARGAGGARAGGRGRASRGGREGRGKALIMFRGEGSLPGREPGARRRPRRSPPLGRSFVRSAFTKIPEGSFLLTPSLQLLLFTSNTFDVISDDAFMGLPHLEYLFIENNSIKSISRNTFRGLKSLIHLSLANNNLQSLPKDIFKGLDSLTNVDLRGNAFNCDCKLKWLVEWLGSTNATVEDIYCESPPEYKKRKINSLSSKEFDCIITEFEVFQSLPYQSLSVDTFSYMNDEHVVIAQPFTGKCIFLEWDHVEVMFRNYDNITGTSTVVCKPIVIESQLYVIVAQLFGGSHIYKRDIFANKFIKIQDIEILKIRKPNDIETFRIAEDWYFVVADSSKAGFTTVYKWNGNGFYSHQSLHAWYRDTDVEFLEIAGKPHLILSSSSQRPVIYQWNKGTNEFVKRFDIQDMEDAYAVKHFKVKEDVYICLTRFIGDSKVMKWGGSAFLDLQRMPSRGSMVFQPLQIRNYQYAILGSDYSFTQVYYWDAEKAKFVKFQELNIQAPRSFIHVSIDKRDFLFASSFKGTTLIYKHVRVDLSA</sequence>
<dbReference type="InterPro" id="IPR001611">
    <property type="entry name" value="Leu-rich_rpt"/>
</dbReference>
<dbReference type="InterPro" id="IPR032675">
    <property type="entry name" value="LRR_dom_sf"/>
</dbReference>
<dbReference type="GO" id="GO:0005737">
    <property type="term" value="C:cytoplasm"/>
    <property type="evidence" value="ECO:0007669"/>
    <property type="project" value="UniProtKB-SubCell"/>
</dbReference>
<evidence type="ECO:0000256" key="11">
    <source>
        <dbReference type="ARBA" id="ARBA00040825"/>
    </source>
</evidence>
<proteinExistence type="predicted"/>
<dbReference type="InterPro" id="IPR009039">
    <property type="entry name" value="EAR"/>
</dbReference>
<dbReference type="PROSITE" id="PS51450">
    <property type="entry name" value="LRR"/>
    <property type="match status" value="1"/>
</dbReference>
<dbReference type="Gene3D" id="3.80.10.10">
    <property type="entry name" value="Ribonuclease Inhibitor"/>
    <property type="match status" value="1"/>
</dbReference>
<feature type="region of interest" description="Disordered" evidence="12">
    <location>
        <begin position="1"/>
        <end position="142"/>
    </location>
</feature>
<keyword evidence="9" id="KW-0325">Glycoprotein</keyword>
<evidence type="ECO:0000313" key="14">
    <source>
        <dbReference type="Ensembl" id="ENSPCLP00000014616.1"/>
    </source>
</evidence>
<keyword evidence="7" id="KW-0677">Repeat</keyword>
<dbReference type="GO" id="GO:0045202">
    <property type="term" value="C:synapse"/>
    <property type="evidence" value="ECO:0007669"/>
    <property type="project" value="UniProtKB-SubCell"/>
</dbReference>
<dbReference type="GO" id="GO:0005615">
    <property type="term" value="C:extracellular space"/>
    <property type="evidence" value="ECO:0007669"/>
    <property type="project" value="TreeGrafter"/>
</dbReference>
<dbReference type="Pfam" id="PF03736">
    <property type="entry name" value="EPTP"/>
    <property type="match status" value="7"/>
</dbReference>
<evidence type="ECO:0000313" key="15">
    <source>
        <dbReference type="Proteomes" id="UP000472261"/>
    </source>
</evidence>
<reference evidence="14" key="2">
    <citation type="submission" date="2025-09" db="UniProtKB">
        <authorList>
            <consortium name="Ensembl"/>
        </authorList>
    </citation>
    <scope>IDENTIFICATION</scope>
</reference>
<keyword evidence="15" id="KW-1185">Reference proteome</keyword>
<accession>A0A669QKH8</accession>
<dbReference type="SUPFAM" id="SSF52058">
    <property type="entry name" value="L domain-like"/>
    <property type="match status" value="1"/>
</dbReference>
<keyword evidence="6" id="KW-0732">Signal</keyword>
<evidence type="ECO:0000256" key="9">
    <source>
        <dbReference type="ARBA" id="ARBA00023180"/>
    </source>
</evidence>
<evidence type="ECO:0000256" key="6">
    <source>
        <dbReference type="ARBA" id="ARBA00022729"/>
    </source>
</evidence>
<evidence type="ECO:0000256" key="2">
    <source>
        <dbReference type="ARBA" id="ARBA00004613"/>
    </source>
</evidence>
<dbReference type="InterPro" id="IPR000483">
    <property type="entry name" value="Cys-rich_flank_reg_C"/>
</dbReference>
<dbReference type="InterPro" id="IPR005492">
    <property type="entry name" value="EPTP"/>
</dbReference>
<dbReference type="PANTHER" id="PTHR24367:SF17">
    <property type="entry name" value="LEUCINE-RICH GLIOMA-INACTIVATED PROTEIN 1"/>
    <property type="match status" value="1"/>
</dbReference>
<keyword evidence="5" id="KW-0433">Leucine-rich repeat</keyword>
<evidence type="ECO:0000256" key="3">
    <source>
        <dbReference type="ARBA" id="ARBA00022490"/>
    </source>
</evidence>
<dbReference type="PANTHER" id="PTHR24367">
    <property type="entry name" value="LEUCINE-RICH REPEAT-CONTAINING PROTEIN"/>
    <property type="match status" value="1"/>
</dbReference>
<dbReference type="Proteomes" id="UP000472261">
    <property type="component" value="Unplaced"/>
</dbReference>
<evidence type="ECO:0000256" key="7">
    <source>
        <dbReference type="ARBA" id="ARBA00022737"/>
    </source>
</evidence>
<protein>
    <recommendedName>
        <fullName evidence="11">Leucine-rich glioma-inactivated protein 1</fullName>
    </recommendedName>
</protein>
<name>A0A669QKH8_PHACC</name>
<dbReference type="Ensembl" id="ENSPCLT00000019312.1">
    <property type="protein sequence ID" value="ENSPCLP00000014616.1"/>
    <property type="gene ID" value="ENSPCLG00000011958.1"/>
</dbReference>
<evidence type="ECO:0000256" key="10">
    <source>
        <dbReference type="ARBA" id="ARBA00034103"/>
    </source>
</evidence>
<evidence type="ECO:0000259" key="13">
    <source>
        <dbReference type="SMART" id="SM00082"/>
    </source>
</evidence>
<dbReference type="InterPro" id="IPR051295">
    <property type="entry name" value="LGI_related"/>
</dbReference>
<evidence type="ECO:0000256" key="4">
    <source>
        <dbReference type="ARBA" id="ARBA00022525"/>
    </source>
</evidence>
<gene>
    <name evidence="14" type="primary">LGI1</name>
</gene>
<feature type="domain" description="LRRCT" evidence="13">
    <location>
        <begin position="243"/>
        <end position="292"/>
    </location>
</feature>